<protein>
    <recommendedName>
        <fullName evidence="1">FERM domain-containing protein 8</fullName>
    </recommendedName>
</protein>
<dbReference type="PROSITE" id="PS50057">
    <property type="entry name" value="FERM_3"/>
    <property type="match status" value="1"/>
</dbReference>
<accession>A0A0V1MZA8</accession>
<reference evidence="4 5" key="1">
    <citation type="submission" date="2015-01" db="EMBL/GenBank/DDBJ databases">
        <title>Evolution of Trichinella species and genotypes.</title>
        <authorList>
            <person name="Korhonen P.K."/>
            <person name="Edoardo P."/>
            <person name="Giuseppe L.R."/>
            <person name="Gasser R.B."/>
        </authorList>
    </citation>
    <scope>NUCLEOTIDE SEQUENCE [LARGE SCALE GENOMIC DNA]</scope>
    <source>
        <strain evidence="4">ISS1980</strain>
    </source>
</reference>
<comment type="caution">
    <text evidence="4">The sequence shown here is derived from an EMBL/GenBank/DDBJ whole genome shotgun (WGS) entry which is preliminary data.</text>
</comment>
<dbReference type="OrthoDB" id="2142533at2759"/>
<keyword evidence="2" id="KW-0732">Signal</keyword>
<name>A0A0V1MZA8_9BILA</name>
<dbReference type="Proteomes" id="UP000054843">
    <property type="component" value="Unassembled WGS sequence"/>
</dbReference>
<dbReference type="InterPro" id="IPR014352">
    <property type="entry name" value="FERM/acyl-CoA-bd_prot_sf"/>
</dbReference>
<dbReference type="InterPro" id="IPR000299">
    <property type="entry name" value="FERM_domain"/>
</dbReference>
<dbReference type="GO" id="GO:0090090">
    <property type="term" value="P:negative regulation of canonical Wnt signaling pathway"/>
    <property type="evidence" value="ECO:0007669"/>
    <property type="project" value="TreeGrafter"/>
</dbReference>
<feature type="signal peptide" evidence="2">
    <location>
        <begin position="1"/>
        <end position="18"/>
    </location>
</feature>
<dbReference type="SMART" id="SM00295">
    <property type="entry name" value="B41"/>
    <property type="match status" value="1"/>
</dbReference>
<gene>
    <name evidence="4" type="primary">Frmd8</name>
    <name evidence="4" type="ORF">T10_10790</name>
</gene>
<organism evidence="4 5">
    <name type="scientific">Trichinella papuae</name>
    <dbReference type="NCBI Taxonomy" id="268474"/>
    <lineage>
        <taxon>Eukaryota</taxon>
        <taxon>Metazoa</taxon>
        <taxon>Ecdysozoa</taxon>
        <taxon>Nematoda</taxon>
        <taxon>Enoplea</taxon>
        <taxon>Dorylaimia</taxon>
        <taxon>Trichinellida</taxon>
        <taxon>Trichinellidae</taxon>
        <taxon>Trichinella</taxon>
    </lineage>
</organism>
<dbReference type="PANTHER" id="PTHR13283:SF10">
    <property type="entry name" value="FERM DOMAIN-CONTAINING PROTEIN 8"/>
    <property type="match status" value="1"/>
</dbReference>
<sequence>MPIPVLLRFPFLFSPGVALQMLPVCPYIESIFFHLLTRHVCQPLRRIPLLSTILFTDVSNFSSFPLLRITNFNNTTLAYLPDMKTMYFVAYSRSSRYKNDPCNDAAYANMITVKVNPPMRKAEKIVQQRVDYLNLSLTELNMMGRNDNLSSPVTETVIDARNSSSLWEKMEDLPLDICIYLPDHRGIQFSVAGGRHASAEQLANLVFDEIGLEKSSAEEALTLWMCSPLFLAIQLKAHHVPFQIRKLWMHFLRRYSHGLEEEMTSDEPLLILQRNVLLTMQRQRQLQEQHESLLEILYLHAKESILNGHCPCPLDLCLRLASLQMAVEWRSFNSSQHTATTLRESLENFLPAHVLTSVRSWSLFGWTIPFFKGSEDRLLSLYKAVAEWSKFRLYNAYIDLCMKLPSYGAAVFAAELEMRSRWRMHYRLSVYASISRCWVSVWEASGNKSHLFTVALGHCQFWLLDDDMDQFEDNYPALLLMFAEKQNDDGPKLLVTLFSKQAPLMEALLNSFCTEQQTVADDQVAIECENELAFQNRLSQISAVRFYNYEELRTKIPTYLKSRLERKLNIHRDSSNESF</sequence>
<dbReference type="InterPro" id="IPR019749">
    <property type="entry name" value="Band_41_domain"/>
</dbReference>
<dbReference type="SUPFAM" id="SSF47031">
    <property type="entry name" value="Second domain of FERM"/>
    <property type="match status" value="1"/>
</dbReference>
<feature type="chain" id="PRO_5006882972" description="FERM domain-containing protein 8" evidence="2">
    <location>
        <begin position="19"/>
        <end position="579"/>
    </location>
</feature>
<dbReference type="CDD" id="cd14473">
    <property type="entry name" value="FERM_B-lobe"/>
    <property type="match status" value="1"/>
</dbReference>
<dbReference type="InterPro" id="IPR019748">
    <property type="entry name" value="FERM_central"/>
</dbReference>
<dbReference type="InterPro" id="IPR035963">
    <property type="entry name" value="FERM_2"/>
</dbReference>
<dbReference type="InterPro" id="IPR051594">
    <property type="entry name" value="KRIT1/FRMD8"/>
</dbReference>
<dbReference type="EMBL" id="JYDO01000022">
    <property type="protein sequence ID" value="KRZ77142.1"/>
    <property type="molecule type" value="Genomic_DNA"/>
</dbReference>
<proteinExistence type="predicted"/>
<evidence type="ECO:0000313" key="5">
    <source>
        <dbReference type="Proteomes" id="UP000054843"/>
    </source>
</evidence>
<feature type="domain" description="FERM" evidence="3">
    <location>
        <begin position="175"/>
        <end position="579"/>
    </location>
</feature>
<dbReference type="PANTHER" id="PTHR13283">
    <property type="entry name" value="KREV INTERACTION TRAPPED 1-RELATED"/>
    <property type="match status" value="1"/>
</dbReference>
<dbReference type="Pfam" id="PF00373">
    <property type="entry name" value="FERM_M"/>
    <property type="match status" value="1"/>
</dbReference>
<keyword evidence="5" id="KW-1185">Reference proteome</keyword>
<evidence type="ECO:0000313" key="4">
    <source>
        <dbReference type="EMBL" id="KRZ77142.1"/>
    </source>
</evidence>
<evidence type="ECO:0000256" key="2">
    <source>
        <dbReference type="SAM" id="SignalP"/>
    </source>
</evidence>
<evidence type="ECO:0000256" key="1">
    <source>
        <dbReference type="ARBA" id="ARBA00039547"/>
    </source>
</evidence>
<dbReference type="Gene3D" id="1.20.80.10">
    <property type="match status" value="1"/>
</dbReference>
<dbReference type="GO" id="GO:0005886">
    <property type="term" value="C:plasma membrane"/>
    <property type="evidence" value="ECO:0007669"/>
    <property type="project" value="TreeGrafter"/>
</dbReference>
<dbReference type="Gene3D" id="3.10.20.90">
    <property type="entry name" value="Phosphatidylinositol 3-kinase Catalytic Subunit, Chain A, domain 1"/>
    <property type="match status" value="1"/>
</dbReference>
<dbReference type="AlphaFoldDB" id="A0A0V1MZA8"/>
<evidence type="ECO:0000259" key="3">
    <source>
        <dbReference type="PROSITE" id="PS50057"/>
    </source>
</evidence>